<reference evidence="1 2" key="1">
    <citation type="submission" date="2018-03" db="EMBL/GenBank/DDBJ databases">
        <authorList>
            <person name="Zack K.M."/>
            <person name="Garlena R.A."/>
            <person name="Russell D.A."/>
            <person name="Pope W.H."/>
            <person name="Jacobs-Sera D."/>
            <person name="Hatfull G.F."/>
        </authorList>
    </citation>
    <scope>NUCLEOTIDE SEQUENCE [LARGE SCALE GENOMIC DNA]</scope>
</reference>
<accession>A0A2U8UHX1</accession>
<organism evidence="1 2">
    <name type="scientific">Microbacterium phage Appa</name>
    <dbReference type="NCBI Taxonomy" id="2182350"/>
    <lineage>
        <taxon>Viruses</taxon>
        <taxon>Duplodnaviria</taxon>
        <taxon>Heunggongvirae</taxon>
        <taxon>Uroviricota</taxon>
        <taxon>Caudoviricetes</taxon>
        <taxon>Appavirus</taxon>
        <taxon>Appavirus appa</taxon>
    </lineage>
</organism>
<keyword evidence="2" id="KW-1185">Reference proteome</keyword>
<dbReference type="GeneID" id="54992043"/>
<evidence type="ECO:0000313" key="1">
    <source>
        <dbReference type="EMBL" id="AWN03230.1"/>
    </source>
</evidence>
<dbReference type="Proteomes" id="UP000246517">
    <property type="component" value="Segment"/>
</dbReference>
<proteinExistence type="predicted"/>
<protein>
    <submittedName>
        <fullName evidence="1">Uncharacterized protein</fullName>
    </submittedName>
</protein>
<sequence length="108" mass="12572">MVKRKRSKVREVIRRALVYTHPVDTRQHLSRETWIQGKMPHPEHDIDVRLDHGVGSGHAQLSLVVDIDGKRIGWEYIDMTTLVNHWAAKMVDEELRKREKAAADTPEE</sequence>
<dbReference type="EMBL" id="MH153799">
    <property type="protein sequence ID" value="AWN03230.1"/>
    <property type="molecule type" value="Genomic_DNA"/>
</dbReference>
<dbReference type="RefSeq" id="YP_009801525.1">
    <property type="nucleotide sequence ID" value="NC_047972.1"/>
</dbReference>
<dbReference type="KEGG" id="vg:54992043"/>
<gene>
    <name evidence="1" type="primary">49</name>
    <name evidence="1" type="ORF">PBI_APPA_49</name>
</gene>
<evidence type="ECO:0000313" key="2">
    <source>
        <dbReference type="Proteomes" id="UP000246517"/>
    </source>
</evidence>
<name>A0A2U8UHX1_9CAUD</name>